<comment type="caution">
    <text evidence="1">The sequence shown here is derived from an EMBL/GenBank/DDBJ whole genome shotgun (WGS) entry which is preliminary data.</text>
</comment>
<protein>
    <submittedName>
        <fullName evidence="1">Uncharacterized protein</fullName>
    </submittedName>
</protein>
<organism evidence="1 2">
    <name type="scientific">Penicillium salamii</name>
    <dbReference type="NCBI Taxonomy" id="1612424"/>
    <lineage>
        <taxon>Eukaryota</taxon>
        <taxon>Fungi</taxon>
        <taxon>Dikarya</taxon>
        <taxon>Ascomycota</taxon>
        <taxon>Pezizomycotina</taxon>
        <taxon>Eurotiomycetes</taxon>
        <taxon>Eurotiomycetidae</taxon>
        <taxon>Eurotiales</taxon>
        <taxon>Aspergillaceae</taxon>
        <taxon>Penicillium</taxon>
    </lineage>
</organism>
<dbReference type="EMBL" id="CAJVPG010000099">
    <property type="protein sequence ID" value="CAG8327816.1"/>
    <property type="molecule type" value="Genomic_DNA"/>
</dbReference>
<dbReference type="Proteomes" id="UP001152649">
    <property type="component" value="Unassembled WGS sequence"/>
</dbReference>
<name>A0A9W4IKW8_9EURO</name>
<sequence length="298" mass="34694">MKMTSADSEPHSFLRRLVQQSFTFKSRLLSVEDLHSLQVRVRQVDLCPHDGVTLQFEPCFFRPHPDKLLEKYPIHPDVVEEGGVFYDGWNYEVPHFEPIRTLQDFIDDALTEHSPEFAPVIAQAEYEMLQRDFTIRDCPDGVSEYAWQEFEPMDHIFFVSSVLEDHIRIPRQGPFDGFSLDHLRKQSQTDFMTDPIVRINYDDVPLRRPRSVPDQDIFWQAFIVTQFIGLPHSFAECVTSLHVPDGRQSITSDELRLIVRVLLFRITQAPFDGSQIYPVSASYLMLWVSRSPHSPTIK</sequence>
<proteinExistence type="predicted"/>
<keyword evidence="2" id="KW-1185">Reference proteome</keyword>
<evidence type="ECO:0000313" key="2">
    <source>
        <dbReference type="Proteomes" id="UP001152649"/>
    </source>
</evidence>
<evidence type="ECO:0000313" key="1">
    <source>
        <dbReference type="EMBL" id="CAG8327816.1"/>
    </source>
</evidence>
<reference evidence="1" key="1">
    <citation type="submission" date="2021-07" db="EMBL/GenBank/DDBJ databases">
        <authorList>
            <person name="Branca A.L. A."/>
        </authorList>
    </citation>
    <scope>NUCLEOTIDE SEQUENCE</scope>
</reference>
<accession>A0A9W4IKW8</accession>
<dbReference type="OrthoDB" id="2534759at2759"/>
<gene>
    <name evidence="1" type="ORF">PSALAMII_LOCUS2522</name>
</gene>
<dbReference type="AlphaFoldDB" id="A0A9W4IKW8"/>